<dbReference type="EMBL" id="JBHTMV010000013">
    <property type="protein sequence ID" value="MFD1294972.1"/>
    <property type="molecule type" value="Genomic_DNA"/>
</dbReference>
<dbReference type="Gene3D" id="2.40.40.10">
    <property type="entry name" value="RlpA-like domain"/>
    <property type="match status" value="1"/>
</dbReference>
<accession>A0ABW3WSM6</accession>
<dbReference type="InterPro" id="IPR036908">
    <property type="entry name" value="RlpA-like_sf"/>
</dbReference>
<dbReference type="CDD" id="cd22785">
    <property type="entry name" value="DPBB_MltA-like"/>
    <property type="match status" value="1"/>
</dbReference>
<proteinExistence type="predicted"/>
<dbReference type="InterPro" id="IPR010611">
    <property type="entry name" value="3D_dom"/>
</dbReference>
<gene>
    <name evidence="2" type="ORF">ACFQ5N_14100</name>
</gene>
<dbReference type="RefSeq" id="WP_386810424.1">
    <property type="nucleotide sequence ID" value="NZ_JBHTMV010000013.1"/>
</dbReference>
<evidence type="ECO:0000259" key="1">
    <source>
        <dbReference type="Pfam" id="PF06725"/>
    </source>
</evidence>
<dbReference type="Proteomes" id="UP001597241">
    <property type="component" value="Unassembled WGS sequence"/>
</dbReference>
<evidence type="ECO:0000313" key="2">
    <source>
        <dbReference type="EMBL" id="MFD1294972.1"/>
    </source>
</evidence>
<comment type="caution">
    <text evidence="2">The sequence shown here is derived from an EMBL/GenBank/DDBJ whole genome shotgun (WGS) entry which is preliminary data.</text>
</comment>
<sequence>MELINTQNQKVFPIFNSILNEGVKNTPSDPQNFNLLIFNTSLNKAYSELTHNINANTNNSNSLNLWATYYYLPILNHDAKGIDLLDSKGNKTNLKLSLCDWCNANIQGTVMVLKDNQKHLLNYSGRSNDLQNDCRECERYKNYDGYLKTGKVLWKKSVGFGFGVKNYKLVPFKTIAVDNSVIPFGSVIFIPEAKGVEYILDGQVFHHDGYFFAGDTGSKITGNHIDVFIGINKSNPFKFIKSNSSNTFKAEIITDQIKIEQLKELHK</sequence>
<evidence type="ECO:0000313" key="3">
    <source>
        <dbReference type="Proteomes" id="UP001597241"/>
    </source>
</evidence>
<reference evidence="3" key="1">
    <citation type="journal article" date="2019" name="Int. J. Syst. Evol. Microbiol.">
        <title>The Global Catalogue of Microorganisms (GCM) 10K type strain sequencing project: providing services to taxonomists for standard genome sequencing and annotation.</title>
        <authorList>
            <consortium name="The Broad Institute Genomics Platform"/>
            <consortium name="The Broad Institute Genome Sequencing Center for Infectious Disease"/>
            <person name="Wu L."/>
            <person name="Ma J."/>
        </authorList>
    </citation>
    <scope>NUCLEOTIDE SEQUENCE [LARGE SCALE GENOMIC DNA]</scope>
    <source>
        <strain evidence="3">CCUG 62221</strain>
    </source>
</reference>
<feature type="domain" description="3D" evidence="1">
    <location>
        <begin position="173"/>
        <end position="233"/>
    </location>
</feature>
<dbReference type="SUPFAM" id="SSF50685">
    <property type="entry name" value="Barwin-like endoglucanases"/>
    <property type="match status" value="1"/>
</dbReference>
<protein>
    <submittedName>
        <fullName evidence="2">3D domain-containing protein</fullName>
    </submittedName>
</protein>
<dbReference type="Pfam" id="PF06725">
    <property type="entry name" value="3D"/>
    <property type="match status" value="1"/>
</dbReference>
<keyword evidence="3" id="KW-1185">Reference proteome</keyword>
<name>A0ABW3WSM6_9FLAO</name>
<organism evidence="2 3">
    <name type="scientific">Lutibacter holmesii</name>
    <dbReference type="NCBI Taxonomy" id="1137985"/>
    <lineage>
        <taxon>Bacteria</taxon>
        <taxon>Pseudomonadati</taxon>
        <taxon>Bacteroidota</taxon>
        <taxon>Flavobacteriia</taxon>
        <taxon>Flavobacteriales</taxon>
        <taxon>Flavobacteriaceae</taxon>
        <taxon>Lutibacter</taxon>
    </lineage>
</organism>